<evidence type="ECO:0000313" key="8">
    <source>
        <dbReference type="EMBL" id="QUS35162.1"/>
    </source>
</evidence>
<evidence type="ECO:0000256" key="4">
    <source>
        <dbReference type="ARBA" id="ARBA00022692"/>
    </source>
</evidence>
<evidence type="ECO:0000256" key="3">
    <source>
        <dbReference type="ARBA" id="ARBA00022475"/>
    </source>
</evidence>
<feature type="transmembrane region" description="Helical" evidence="7">
    <location>
        <begin position="37"/>
        <end position="57"/>
    </location>
</feature>
<feature type="transmembrane region" description="Helical" evidence="7">
    <location>
        <begin position="304"/>
        <end position="325"/>
    </location>
</feature>
<proteinExistence type="inferred from homology"/>
<keyword evidence="5 7" id="KW-1133">Transmembrane helix</keyword>
<keyword evidence="6 7" id="KW-0472">Membrane</keyword>
<feature type="transmembrane region" description="Helical" evidence="7">
    <location>
        <begin position="272"/>
        <end position="292"/>
    </location>
</feature>
<evidence type="ECO:0000256" key="6">
    <source>
        <dbReference type="ARBA" id="ARBA00023136"/>
    </source>
</evidence>
<feature type="transmembrane region" description="Helical" evidence="7">
    <location>
        <begin position="123"/>
        <end position="145"/>
    </location>
</feature>
<sequence length="326" mass="32839">MPFAPQIKQLSPGLMACIGVVAAAWVVSTIGGWTSNMLVFCILIGTAVHTLFGLPAAAGPGIRFAAHRVLELAIVLLGASIDVSALAGLGPKLLISVVLLVAVAIPVSFAIGRMLGLPPRLAALVACGNSICGNSAIVAAAPALRAEAKDVASAIAFTAALGIAVVLALPLLGQALGLDAWHYGILAGMSVYAVPQVLAATATAGLVATQIATLVKLVRVMMLGPVVLLLGLTAGRQAKAPISAMIPWFIPAFAAMAVLRNTGMLPPMVMPTISGATEALTLVAMAGLGLSVDLRSVLRSGGRVLMAGTLSILALLAMGFGILQIL</sequence>
<feature type="transmembrane region" description="Helical" evidence="7">
    <location>
        <begin position="93"/>
        <end position="111"/>
    </location>
</feature>
<keyword evidence="4 7" id="KW-0812">Transmembrane</keyword>
<evidence type="ECO:0000256" key="2">
    <source>
        <dbReference type="ARBA" id="ARBA00007977"/>
    </source>
</evidence>
<evidence type="ECO:0000256" key="1">
    <source>
        <dbReference type="ARBA" id="ARBA00004651"/>
    </source>
</evidence>
<organism evidence="8 9">
    <name type="scientific">Falsirhodobacter algicola</name>
    <dbReference type="NCBI Taxonomy" id="2692330"/>
    <lineage>
        <taxon>Bacteria</taxon>
        <taxon>Pseudomonadati</taxon>
        <taxon>Pseudomonadota</taxon>
        <taxon>Alphaproteobacteria</taxon>
        <taxon>Rhodobacterales</taxon>
        <taxon>Paracoccaceae</taxon>
        <taxon>Falsirhodobacter</taxon>
    </lineage>
</organism>
<name>A0A8J8MR19_9RHOB</name>
<keyword evidence="9" id="KW-1185">Reference proteome</keyword>
<feature type="transmembrane region" description="Helical" evidence="7">
    <location>
        <begin position="69"/>
        <end position="87"/>
    </location>
</feature>
<dbReference type="InterPro" id="IPR018383">
    <property type="entry name" value="UPF0324_pro"/>
</dbReference>
<protein>
    <submittedName>
        <fullName evidence="8">Putative sulfate exporter family transporter</fullName>
    </submittedName>
</protein>
<feature type="transmembrane region" description="Helical" evidence="7">
    <location>
        <begin position="184"/>
        <end position="211"/>
    </location>
</feature>
<gene>
    <name evidence="8" type="ORF">GR316_02055</name>
</gene>
<feature type="transmembrane region" description="Helical" evidence="7">
    <location>
        <begin position="242"/>
        <end position="260"/>
    </location>
</feature>
<evidence type="ECO:0000256" key="7">
    <source>
        <dbReference type="SAM" id="Phobius"/>
    </source>
</evidence>
<dbReference type="Pfam" id="PF03601">
    <property type="entry name" value="Cons_hypoth698"/>
    <property type="match status" value="1"/>
</dbReference>
<comment type="similarity">
    <text evidence="2">Belongs to the UPF0324 family.</text>
</comment>
<reference evidence="8" key="1">
    <citation type="submission" date="2020-01" db="EMBL/GenBank/DDBJ databases">
        <authorList>
            <person name="Yang Y."/>
            <person name="Kwon Y.M."/>
        </authorList>
    </citation>
    <scope>NUCLEOTIDE SEQUENCE</scope>
    <source>
        <strain evidence="8">PG104</strain>
    </source>
</reference>
<feature type="transmembrane region" description="Helical" evidence="7">
    <location>
        <begin position="12"/>
        <end position="31"/>
    </location>
</feature>
<dbReference type="GO" id="GO:0005886">
    <property type="term" value="C:plasma membrane"/>
    <property type="evidence" value="ECO:0007669"/>
    <property type="project" value="UniProtKB-SubCell"/>
</dbReference>
<dbReference type="EMBL" id="CP047289">
    <property type="protein sequence ID" value="QUS35162.1"/>
    <property type="molecule type" value="Genomic_DNA"/>
</dbReference>
<keyword evidence="3" id="KW-1003">Cell membrane</keyword>
<evidence type="ECO:0000313" key="9">
    <source>
        <dbReference type="Proteomes" id="UP000679284"/>
    </source>
</evidence>
<dbReference type="Proteomes" id="UP000679284">
    <property type="component" value="Chromosome"/>
</dbReference>
<comment type="subcellular location">
    <subcellularLocation>
        <location evidence="1">Cell membrane</location>
        <topology evidence="1">Multi-pass membrane protein</topology>
    </subcellularLocation>
</comment>
<dbReference type="KEGG" id="fap:GR316_02055"/>
<evidence type="ECO:0000256" key="5">
    <source>
        <dbReference type="ARBA" id="ARBA00022989"/>
    </source>
</evidence>
<dbReference type="PANTHER" id="PTHR30106:SF2">
    <property type="entry name" value="UPF0324 INNER MEMBRANE PROTEIN YEIH"/>
    <property type="match status" value="1"/>
</dbReference>
<dbReference type="RefSeq" id="WP_211784411.1">
    <property type="nucleotide sequence ID" value="NZ_CP047289.1"/>
</dbReference>
<accession>A0A8J8MR19</accession>
<dbReference type="AlphaFoldDB" id="A0A8J8MR19"/>
<feature type="transmembrane region" description="Helical" evidence="7">
    <location>
        <begin position="151"/>
        <end position="172"/>
    </location>
</feature>
<dbReference type="PANTHER" id="PTHR30106">
    <property type="entry name" value="INNER MEMBRANE PROTEIN YEIH-RELATED"/>
    <property type="match status" value="1"/>
</dbReference>